<name>A0A426U3N8_9CHLR</name>
<dbReference type="GO" id="GO:0006313">
    <property type="term" value="P:DNA transposition"/>
    <property type="evidence" value="ECO:0007669"/>
    <property type="project" value="InterPro"/>
</dbReference>
<protein>
    <recommendedName>
        <fullName evidence="1">Transposase IS200-like domain-containing protein</fullName>
    </recommendedName>
</protein>
<accession>A0A426U3N8</accession>
<dbReference type="GO" id="GO:0004803">
    <property type="term" value="F:transposase activity"/>
    <property type="evidence" value="ECO:0007669"/>
    <property type="project" value="InterPro"/>
</dbReference>
<dbReference type="PANTHER" id="PTHR34322:SF2">
    <property type="entry name" value="TRANSPOSASE IS200-LIKE DOMAIN-CONTAINING PROTEIN"/>
    <property type="match status" value="1"/>
</dbReference>
<evidence type="ECO:0000259" key="1">
    <source>
        <dbReference type="SMART" id="SM01321"/>
    </source>
</evidence>
<dbReference type="InterPro" id="IPR036515">
    <property type="entry name" value="Transposase_17_sf"/>
</dbReference>
<dbReference type="SMART" id="SM01321">
    <property type="entry name" value="Y1_Tnp"/>
    <property type="match status" value="1"/>
</dbReference>
<dbReference type="AlphaFoldDB" id="A0A426U3N8"/>
<dbReference type="InterPro" id="IPR002686">
    <property type="entry name" value="Transposase_17"/>
</dbReference>
<dbReference type="EMBL" id="RSAS01000271">
    <property type="protein sequence ID" value="RRR74463.1"/>
    <property type="molecule type" value="Genomic_DNA"/>
</dbReference>
<proteinExistence type="predicted"/>
<gene>
    <name evidence="2" type="ORF">EI684_06985</name>
</gene>
<dbReference type="Gene3D" id="3.30.70.1290">
    <property type="entry name" value="Transposase IS200-like"/>
    <property type="match status" value="1"/>
</dbReference>
<dbReference type="Proteomes" id="UP000280307">
    <property type="component" value="Unassembled WGS sequence"/>
</dbReference>
<evidence type="ECO:0000313" key="2">
    <source>
        <dbReference type="EMBL" id="RRR74463.1"/>
    </source>
</evidence>
<dbReference type="GO" id="GO:0003677">
    <property type="term" value="F:DNA binding"/>
    <property type="evidence" value="ECO:0007669"/>
    <property type="project" value="InterPro"/>
</dbReference>
<dbReference type="PANTHER" id="PTHR34322">
    <property type="entry name" value="TRANSPOSASE, Y1_TNP DOMAIN-CONTAINING"/>
    <property type="match status" value="1"/>
</dbReference>
<comment type="caution">
    <text evidence="2">The sequence shown here is derived from an EMBL/GenBank/DDBJ whole genome shotgun (WGS) entry which is preliminary data.</text>
</comment>
<evidence type="ECO:0000313" key="3">
    <source>
        <dbReference type="Proteomes" id="UP000280307"/>
    </source>
</evidence>
<dbReference type="SUPFAM" id="SSF143422">
    <property type="entry name" value="Transposase IS200-like"/>
    <property type="match status" value="1"/>
</dbReference>
<feature type="domain" description="Transposase IS200-like" evidence="1">
    <location>
        <begin position="8"/>
        <end position="134"/>
    </location>
</feature>
<reference evidence="2 3" key="1">
    <citation type="submission" date="2018-12" db="EMBL/GenBank/DDBJ databases">
        <title>Genome Sequence of Candidatus Viridilinea halotolerans isolated from saline sulfide-rich spring.</title>
        <authorList>
            <person name="Grouzdev D.S."/>
            <person name="Burganskaya E.I."/>
            <person name="Krutkina M.S."/>
            <person name="Sukhacheva M.V."/>
            <person name="Gorlenko V.M."/>
        </authorList>
    </citation>
    <scope>NUCLEOTIDE SEQUENCE [LARGE SCALE GENOMIC DNA]</scope>
    <source>
        <strain evidence="2">Chok-6</strain>
    </source>
</reference>
<sequence length="196" mass="22900">MKSIMPLQPGRYYHIYNRGNNREDLFREERNYRYFMGLYDRHITPVAETFAYCLLHNHFHFLVRISEPVPVPVTTSAAKAMKPSQAFSNCFNAYAKTINKAYGRTGSLFQDRFGRIEVTTEAYFARLVVYIHRNPQKHGFVADFRDWPWSSYHALTGTSATRLNRSAVLGWFGDQMEFHALHQADYTEDLTGLRDL</sequence>
<organism evidence="2 3">
    <name type="scientific">Candidatus Viridilinea halotolerans</name>
    <dbReference type="NCBI Taxonomy" id="2491704"/>
    <lineage>
        <taxon>Bacteria</taxon>
        <taxon>Bacillati</taxon>
        <taxon>Chloroflexota</taxon>
        <taxon>Chloroflexia</taxon>
        <taxon>Chloroflexales</taxon>
        <taxon>Chloroflexineae</taxon>
        <taxon>Oscillochloridaceae</taxon>
        <taxon>Candidatus Viridilinea</taxon>
    </lineage>
</organism>